<gene>
    <name evidence="1" type="ORF">TeGR_g4000</name>
</gene>
<accession>A0ABQ6MVE2</accession>
<comment type="caution">
    <text evidence="1">The sequence shown here is derived from an EMBL/GenBank/DDBJ whole genome shotgun (WGS) entry which is preliminary data.</text>
</comment>
<dbReference type="SUPFAM" id="SSF69593">
    <property type="entry name" value="Glycerol-3-phosphate (1)-acyltransferase"/>
    <property type="match status" value="1"/>
</dbReference>
<organism evidence="1 2">
    <name type="scientific">Tetraparma gracilis</name>
    <dbReference type="NCBI Taxonomy" id="2962635"/>
    <lineage>
        <taxon>Eukaryota</taxon>
        <taxon>Sar</taxon>
        <taxon>Stramenopiles</taxon>
        <taxon>Ochrophyta</taxon>
        <taxon>Bolidophyceae</taxon>
        <taxon>Parmales</taxon>
        <taxon>Triparmaceae</taxon>
        <taxon>Tetraparma</taxon>
    </lineage>
</organism>
<keyword evidence="2" id="KW-1185">Reference proteome</keyword>
<evidence type="ECO:0008006" key="3">
    <source>
        <dbReference type="Google" id="ProtNLM"/>
    </source>
</evidence>
<reference evidence="1 2" key="1">
    <citation type="journal article" date="2023" name="Commun. Biol.">
        <title>Genome analysis of Parmales, the sister group of diatoms, reveals the evolutionary specialization of diatoms from phago-mixotrophs to photoautotrophs.</title>
        <authorList>
            <person name="Ban H."/>
            <person name="Sato S."/>
            <person name="Yoshikawa S."/>
            <person name="Yamada K."/>
            <person name="Nakamura Y."/>
            <person name="Ichinomiya M."/>
            <person name="Sato N."/>
            <person name="Blanc-Mathieu R."/>
            <person name="Endo H."/>
            <person name="Kuwata A."/>
            <person name="Ogata H."/>
        </authorList>
    </citation>
    <scope>NUCLEOTIDE SEQUENCE [LARGE SCALE GENOMIC DNA]</scope>
</reference>
<sequence>MKSLQTLPAPFYRLIAAPIGSMFGALSWALQQTFTVTVHSSLPPIPRRPAIYTLYHQHLPYLLPFHGLMAKQEDAKRVLLMQGNPYMDPVGRWIESMGITVKRGGGSDDEGSTEMLRRVIEEDENSIILAVDGPYGPLYKFKSGAVVLAKQTGAPIVHCFYRTSKARDDEARWDRRLVPRPFDSIDVYLGKERFVGEDEDVEAVVEELERNWDGRRP</sequence>
<proteinExistence type="predicted"/>
<protein>
    <recommendedName>
        <fullName evidence="3">DUF374 domain-containing protein</fullName>
    </recommendedName>
</protein>
<dbReference type="EMBL" id="BRYB01004560">
    <property type="protein sequence ID" value="GMI33358.1"/>
    <property type="molecule type" value="Genomic_DNA"/>
</dbReference>
<name>A0ABQ6MVE2_9STRA</name>
<dbReference type="Proteomes" id="UP001165060">
    <property type="component" value="Unassembled WGS sequence"/>
</dbReference>
<evidence type="ECO:0000313" key="2">
    <source>
        <dbReference type="Proteomes" id="UP001165060"/>
    </source>
</evidence>
<evidence type="ECO:0000313" key="1">
    <source>
        <dbReference type="EMBL" id="GMI33358.1"/>
    </source>
</evidence>